<dbReference type="InterPro" id="IPR050266">
    <property type="entry name" value="AB_hydrolase_sf"/>
</dbReference>
<dbReference type="GO" id="GO:0016020">
    <property type="term" value="C:membrane"/>
    <property type="evidence" value="ECO:0007669"/>
    <property type="project" value="TreeGrafter"/>
</dbReference>
<evidence type="ECO:0000259" key="1">
    <source>
        <dbReference type="Pfam" id="PF12697"/>
    </source>
</evidence>
<dbReference type="SUPFAM" id="SSF53474">
    <property type="entry name" value="alpha/beta-Hydrolases"/>
    <property type="match status" value="1"/>
</dbReference>
<dbReference type="STRING" id="1137284.GCA_001418205_01754"/>
<organism evidence="2 3">
    <name type="scientific">Marinomonas fungiae</name>
    <dbReference type="NCBI Taxonomy" id="1137284"/>
    <lineage>
        <taxon>Bacteria</taxon>
        <taxon>Pseudomonadati</taxon>
        <taxon>Pseudomonadota</taxon>
        <taxon>Gammaproteobacteria</taxon>
        <taxon>Oceanospirillales</taxon>
        <taxon>Oceanospirillaceae</taxon>
        <taxon>Marinomonas</taxon>
    </lineage>
</organism>
<accession>A0A0K6ILB2</accession>
<evidence type="ECO:0000313" key="2">
    <source>
        <dbReference type="EMBL" id="CUB03898.1"/>
    </source>
</evidence>
<dbReference type="EMBL" id="CYHG01000004">
    <property type="protein sequence ID" value="CUB03898.1"/>
    <property type="molecule type" value="Genomic_DNA"/>
</dbReference>
<protein>
    <submittedName>
        <fullName evidence="2">Pimeloyl-ACP methyl ester carboxylesterase</fullName>
    </submittedName>
</protein>
<dbReference type="Proteomes" id="UP000182769">
    <property type="component" value="Unassembled WGS sequence"/>
</dbReference>
<proteinExistence type="predicted"/>
<evidence type="ECO:0000313" key="3">
    <source>
        <dbReference type="Proteomes" id="UP000182769"/>
    </source>
</evidence>
<sequence>MAPSFSGFSRLYHDTIGADVSRISYQQQNFPVQDGELSVHLQLLNDAPRTLHFLHGNGFAVRSYDALLEGIVGQDNLMLQDAAGHGLSLAGEQFVGWERSSERFQALLMQLRAKHDWSSLIGIGHSFGGCMTLLMNAREANLFQKNILLDPALYPPEMIELLMTLDPEEKRRKSPLVRQTERRRTHWSSFEEVVDSLRGRGTFAGWQERCLRDYVQYSTHENGAGERELNCPPWLEAAVFGSSPLALWSSLERVVAPTFVLWGTNTLDMFQASYRLAQTLNPNLHFIEVQGDHCFMMQYPEETARLVRAIIDQGMEGVRALAHSDFIINFDG</sequence>
<dbReference type="Pfam" id="PF12697">
    <property type="entry name" value="Abhydrolase_6"/>
    <property type="match status" value="1"/>
</dbReference>
<dbReference type="PANTHER" id="PTHR43798:SF33">
    <property type="entry name" value="HYDROLASE, PUTATIVE (AFU_ORTHOLOGUE AFUA_2G14860)-RELATED"/>
    <property type="match status" value="1"/>
</dbReference>
<dbReference type="InterPro" id="IPR000073">
    <property type="entry name" value="AB_hydrolase_1"/>
</dbReference>
<dbReference type="OrthoDB" id="5729753at2"/>
<dbReference type="InterPro" id="IPR029058">
    <property type="entry name" value="AB_hydrolase_fold"/>
</dbReference>
<dbReference type="PANTHER" id="PTHR43798">
    <property type="entry name" value="MONOACYLGLYCEROL LIPASE"/>
    <property type="match status" value="1"/>
</dbReference>
<gene>
    <name evidence="2" type="ORF">Ga0061065_104334</name>
</gene>
<dbReference type="Gene3D" id="3.40.50.1820">
    <property type="entry name" value="alpha/beta hydrolase"/>
    <property type="match status" value="1"/>
</dbReference>
<reference evidence="3" key="1">
    <citation type="submission" date="2015-08" db="EMBL/GenBank/DDBJ databases">
        <authorList>
            <person name="Varghese N."/>
        </authorList>
    </citation>
    <scope>NUCLEOTIDE SEQUENCE [LARGE SCALE GENOMIC DNA]</scope>
    <source>
        <strain evidence="3">JCM 18476</strain>
    </source>
</reference>
<feature type="domain" description="AB hydrolase-1" evidence="1">
    <location>
        <begin position="53"/>
        <end position="305"/>
    </location>
</feature>
<name>A0A0K6ILB2_9GAMM</name>
<dbReference type="AlphaFoldDB" id="A0A0K6ILB2"/>
<keyword evidence="3" id="KW-1185">Reference proteome</keyword>